<sequence length="87" mass="9634">MKHVQPDSRPPAPLETADLHTPPTLHLLLDPVQGTLHKTDHGDAKPVIPDDIATLEWIGFLLLGVSRFARGLRGVCLRFVASTRYFV</sequence>
<protein>
    <submittedName>
        <fullName evidence="2">Uncharacterized protein</fullName>
    </submittedName>
</protein>
<dbReference type="HOGENOM" id="CLU_2483685_0_0_1"/>
<feature type="region of interest" description="Disordered" evidence="1">
    <location>
        <begin position="1"/>
        <end position="23"/>
    </location>
</feature>
<evidence type="ECO:0000313" key="2">
    <source>
        <dbReference type="EMBL" id="KIJ98436.1"/>
    </source>
</evidence>
<reference evidence="3" key="2">
    <citation type="submission" date="2015-01" db="EMBL/GenBank/DDBJ databases">
        <title>Evolutionary Origins and Diversification of the Mycorrhizal Mutualists.</title>
        <authorList>
            <consortium name="DOE Joint Genome Institute"/>
            <consortium name="Mycorrhizal Genomics Consortium"/>
            <person name="Kohler A."/>
            <person name="Kuo A."/>
            <person name="Nagy L.G."/>
            <person name="Floudas D."/>
            <person name="Copeland A."/>
            <person name="Barry K.W."/>
            <person name="Cichocki N."/>
            <person name="Veneault-Fourrey C."/>
            <person name="LaButti K."/>
            <person name="Lindquist E.A."/>
            <person name="Lipzen A."/>
            <person name="Lundell T."/>
            <person name="Morin E."/>
            <person name="Murat C."/>
            <person name="Riley R."/>
            <person name="Ohm R."/>
            <person name="Sun H."/>
            <person name="Tunlid A."/>
            <person name="Henrissat B."/>
            <person name="Grigoriev I.V."/>
            <person name="Hibbett D.S."/>
            <person name="Martin F."/>
        </authorList>
    </citation>
    <scope>NUCLEOTIDE SEQUENCE [LARGE SCALE GENOMIC DNA]</scope>
    <source>
        <strain evidence="3">LaAM-08-1</strain>
    </source>
</reference>
<dbReference type="EMBL" id="KN838669">
    <property type="protein sequence ID" value="KIJ98436.1"/>
    <property type="molecule type" value="Genomic_DNA"/>
</dbReference>
<dbReference type="Proteomes" id="UP000054477">
    <property type="component" value="Unassembled WGS sequence"/>
</dbReference>
<dbReference type="OrthoDB" id="9995306at2759"/>
<organism evidence="2 3">
    <name type="scientific">Laccaria amethystina LaAM-08-1</name>
    <dbReference type="NCBI Taxonomy" id="1095629"/>
    <lineage>
        <taxon>Eukaryota</taxon>
        <taxon>Fungi</taxon>
        <taxon>Dikarya</taxon>
        <taxon>Basidiomycota</taxon>
        <taxon>Agaricomycotina</taxon>
        <taxon>Agaricomycetes</taxon>
        <taxon>Agaricomycetidae</taxon>
        <taxon>Agaricales</taxon>
        <taxon>Agaricineae</taxon>
        <taxon>Hydnangiaceae</taxon>
        <taxon>Laccaria</taxon>
    </lineage>
</organism>
<accession>A0A0C9XLK8</accession>
<evidence type="ECO:0000313" key="3">
    <source>
        <dbReference type="Proteomes" id="UP000054477"/>
    </source>
</evidence>
<evidence type="ECO:0000256" key="1">
    <source>
        <dbReference type="SAM" id="MobiDB-lite"/>
    </source>
</evidence>
<reference evidence="2 3" key="1">
    <citation type="submission" date="2014-04" db="EMBL/GenBank/DDBJ databases">
        <authorList>
            <consortium name="DOE Joint Genome Institute"/>
            <person name="Kuo A."/>
            <person name="Kohler A."/>
            <person name="Nagy L.G."/>
            <person name="Floudas D."/>
            <person name="Copeland A."/>
            <person name="Barry K.W."/>
            <person name="Cichocki N."/>
            <person name="Veneault-Fourrey C."/>
            <person name="LaButti K."/>
            <person name="Lindquist E.A."/>
            <person name="Lipzen A."/>
            <person name="Lundell T."/>
            <person name="Morin E."/>
            <person name="Murat C."/>
            <person name="Sun H."/>
            <person name="Tunlid A."/>
            <person name="Henrissat B."/>
            <person name="Grigoriev I.V."/>
            <person name="Hibbett D.S."/>
            <person name="Martin F."/>
            <person name="Nordberg H.P."/>
            <person name="Cantor M.N."/>
            <person name="Hua S.X."/>
        </authorList>
    </citation>
    <scope>NUCLEOTIDE SEQUENCE [LARGE SCALE GENOMIC DNA]</scope>
    <source>
        <strain evidence="2 3">LaAM-08-1</strain>
    </source>
</reference>
<name>A0A0C9XLK8_9AGAR</name>
<keyword evidence="3" id="KW-1185">Reference proteome</keyword>
<gene>
    <name evidence="2" type="ORF">K443DRAFT_208944</name>
</gene>
<proteinExistence type="predicted"/>
<dbReference type="AlphaFoldDB" id="A0A0C9XLK8"/>